<dbReference type="InterPro" id="IPR018220">
    <property type="entry name" value="Adenylosuccin_syn_GTP-bd"/>
</dbReference>
<dbReference type="InterPro" id="IPR042109">
    <property type="entry name" value="Adenylosuccinate_synth_dom1"/>
</dbReference>
<feature type="binding site" evidence="8">
    <location>
        <position position="13"/>
    </location>
    <ligand>
        <name>Mg(2+)</name>
        <dbReference type="ChEBI" id="CHEBI:18420"/>
    </ligand>
</feature>
<dbReference type="PANTHER" id="PTHR11846:SF0">
    <property type="entry name" value="ADENYLOSUCCINATE SYNTHETASE"/>
    <property type="match status" value="1"/>
</dbReference>
<feature type="binding site" evidence="8">
    <location>
        <position position="40"/>
    </location>
    <ligand>
        <name>Mg(2+)</name>
        <dbReference type="ChEBI" id="CHEBI:18420"/>
    </ligand>
</feature>
<evidence type="ECO:0000313" key="11">
    <source>
        <dbReference type="EMBL" id="KXZ40732.1"/>
    </source>
</evidence>
<keyword evidence="8" id="KW-0963">Cytoplasm</keyword>
<dbReference type="NCBIfam" id="TIGR00184">
    <property type="entry name" value="purA"/>
    <property type="match status" value="1"/>
</dbReference>
<feature type="binding site" evidence="8">
    <location>
        <position position="142"/>
    </location>
    <ligand>
        <name>IMP</name>
        <dbReference type="ChEBI" id="CHEBI:58053"/>
        <note>ligand shared between dimeric partners</note>
    </ligand>
</feature>
<feature type="binding site" description="in other chain" evidence="8">
    <location>
        <position position="223"/>
    </location>
    <ligand>
        <name>IMP</name>
        <dbReference type="ChEBI" id="CHEBI:58053"/>
        <note>ligand shared between dimeric partners</note>
    </ligand>
</feature>
<evidence type="ECO:0000256" key="1">
    <source>
        <dbReference type="ARBA" id="ARBA00011738"/>
    </source>
</evidence>
<comment type="caution">
    <text evidence="11">The sequence shown here is derived from an EMBL/GenBank/DDBJ whole genome shotgun (WGS) entry which is preliminary data.</text>
</comment>
<keyword evidence="4 8" id="KW-0547">Nucleotide-binding</keyword>
<feature type="binding site" evidence="8">
    <location>
        <begin position="330"/>
        <end position="332"/>
    </location>
    <ligand>
        <name>GTP</name>
        <dbReference type="ChEBI" id="CHEBI:37565"/>
    </ligand>
</feature>
<keyword evidence="6 8" id="KW-0460">Magnesium</keyword>
<dbReference type="InterPro" id="IPR042111">
    <property type="entry name" value="Adenylosuccinate_synth_dom3"/>
</dbReference>
<dbReference type="PROSITE" id="PS01266">
    <property type="entry name" value="ADENYLOSUCCIN_SYN_1"/>
    <property type="match status" value="1"/>
</dbReference>
<dbReference type="CDD" id="cd03108">
    <property type="entry name" value="AdSS"/>
    <property type="match status" value="1"/>
</dbReference>
<name>A0A150FSZ9_CLOPD</name>
<comment type="cofactor">
    <cofactor evidence="8">
        <name>Mg(2+)</name>
        <dbReference type="ChEBI" id="CHEBI:18420"/>
    </cofactor>
    <text evidence="8">Binds 1 Mg(2+) ion per subunit.</text>
</comment>
<dbReference type="FunFam" id="3.90.170.10:FF:000001">
    <property type="entry name" value="Adenylosuccinate synthetase"/>
    <property type="match status" value="1"/>
</dbReference>
<gene>
    <name evidence="8" type="primary">purA</name>
    <name evidence="11" type="ORF">JWYL7_1807</name>
    <name evidence="12" type="ORF">SAMN05661008_01452</name>
</gene>
<dbReference type="OrthoDB" id="9807553at2"/>
<dbReference type="Gene3D" id="3.40.440.10">
    <property type="entry name" value="Adenylosuccinate Synthetase, subunit A, domain 1"/>
    <property type="match status" value="1"/>
</dbReference>
<dbReference type="GO" id="GO:0044208">
    <property type="term" value="P:'de novo' AMP biosynthetic process"/>
    <property type="evidence" value="ECO:0007669"/>
    <property type="project" value="UniProtKB-UniRule"/>
</dbReference>
<dbReference type="GO" id="GO:0005737">
    <property type="term" value="C:cytoplasm"/>
    <property type="evidence" value="ECO:0007669"/>
    <property type="project" value="UniProtKB-SubCell"/>
</dbReference>
<feature type="active site" description="Proton donor" evidence="8">
    <location>
        <position position="41"/>
    </location>
</feature>
<dbReference type="Pfam" id="PF00709">
    <property type="entry name" value="Adenylsucc_synt"/>
    <property type="match status" value="1"/>
</dbReference>
<dbReference type="EMBL" id="FRBG01000011">
    <property type="protein sequence ID" value="SHL09609.1"/>
    <property type="molecule type" value="Genomic_DNA"/>
</dbReference>
<comment type="subcellular location">
    <subcellularLocation>
        <location evidence="8">Cytoplasm</location>
    </subcellularLocation>
</comment>
<sequence>MSTIAIVGAQWGDEGKGKVIDYLARKADVVVRAQGGNNAGHTLVVNNKKYSLHLIPSGILNPDSLNIIGNGVVFDPKGFLEEIDMLKKDKIPTDKIKISDRAHAIFPYHKKIDELSENARGENKIGTTKKGIGPCYIDKTERSGIRVCDLIDEDIFKEKLKKQIQSKNEIIQKIYNDTPLDFEKIYNEYTEYAKEIKKYVADTSVIIYDAIKEGKKVLFEGAQGTLLDLDFGTYPYVTSSHPTSGGFCIGSGIGPNMIKDVLGIVKAYTTRVGKGPFVTELDNEIGEKIRIKGNEFGTTTGRARRCGWFDSVLVKYSCRVNGFTGISLMLLDVLTGFEKINICVGYKYKDKIINDFPASLEILEKCEPVYEMLNGWTEDISSAKTFNDLPINAQNYVKRIEELIGVKVKMISVGPNRDQTILREEIF</sequence>
<feature type="active site" evidence="9">
    <location>
        <position position="139"/>
    </location>
</feature>
<keyword evidence="5 8" id="KW-0658">Purine biosynthesis</keyword>
<dbReference type="InterPro" id="IPR042110">
    <property type="entry name" value="Adenylosuccinate_synth_dom2"/>
</dbReference>
<evidence type="ECO:0000256" key="2">
    <source>
        <dbReference type="ARBA" id="ARBA00022598"/>
    </source>
</evidence>
<dbReference type="HAMAP" id="MF_00011">
    <property type="entry name" value="Adenylosucc_synth"/>
    <property type="match status" value="1"/>
</dbReference>
<dbReference type="PANTHER" id="PTHR11846">
    <property type="entry name" value="ADENYLOSUCCINATE SYNTHETASE"/>
    <property type="match status" value="1"/>
</dbReference>
<evidence type="ECO:0000256" key="3">
    <source>
        <dbReference type="ARBA" id="ARBA00022723"/>
    </source>
</evidence>
<dbReference type="GO" id="GO:0004019">
    <property type="term" value="F:adenylosuccinate synthase activity"/>
    <property type="evidence" value="ECO:0007669"/>
    <property type="project" value="UniProtKB-UniRule"/>
</dbReference>
<dbReference type="PATRIC" id="fig|1121328.3.peg.1819"/>
<proteinExistence type="inferred from homology"/>
<dbReference type="EC" id="6.3.4.4" evidence="8 10"/>
<evidence type="ECO:0000256" key="7">
    <source>
        <dbReference type="ARBA" id="ARBA00023134"/>
    </source>
</evidence>
<feature type="binding site" evidence="8">
    <location>
        <begin position="40"/>
        <end position="42"/>
    </location>
    <ligand>
        <name>GTP</name>
        <dbReference type="ChEBI" id="CHEBI:37565"/>
    </ligand>
</feature>
<dbReference type="Proteomes" id="UP000323392">
    <property type="component" value="Unassembled WGS sequence"/>
</dbReference>
<dbReference type="GO" id="GO:0000287">
    <property type="term" value="F:magnesium ion binding"/>
    <property type="evidence" value="ECO:0007669"/>
    <property type="project" value="UniProtKB-UniRule"/>
</dbReference>
<feature type="binding site" description="in other chain" evidence="8">
    <location>
        <begin position="13"/>
        <end position="16"/>
    </location>
    <ligand>
        <name>IMP</name>
        <dbReference type="ChEBI" id="CHEBI:58053"/>
        <note>ligand shared between dimeric partners</note>
    </ligand>
</feature>
<evidence type="ECO:0000256" key="6">
    <source>
        <dbReference type="ARBA" id="ARBA00022842"/>
    </source>
</evidence>
<dbReference type="AlphaFoldDB" id="A0A150FSZ9"/>
<reference evidence="12 14" key="2">
    <citation type="submission" date="2016-11" db="EMBL/GenBank/DDBJ databases">
        <authorList>
            <person name="Varghese N."/>
            <person name="Submissions S."/>
        </authorList>
    </citation>
    <scope>NUCLEOTIDE SEQUENCE [LARGE SCALE GENOMIC DNA]</scope>
    <source>
        <strain evidence="12 14">DSM 7308</strain>
    </source>
</reference>
<protein>
    <recommendedName>
        <fullName evidence="8 10">Adenylosuccinate synthetase</fullName>
        <shortName evidence="8">AMPSase</shortName>
        <shortName evidence="8">AdSS</shortName>
        <ecNumber evidence="8 10">6.3.4.4</ecNumber>
    </recommendedName>
    <alternativeName>
        <fullName evidence="8">IMP--aspartate ligase</fullName>
    </alternativeName>
</protein>
<keyword evidence="2 8" id="KW-0436">Ligase</keyword>
<dbReference type="InterPro" id="IPR027417">
    <property type="entry name" value="P-loop_NTPase"/>
</dbReference>
<comment type="subunit">
    <text evidence="1 8">Homodimer.</text>
</comment>
<dbReference type="GO" id="GO:0046040">
    <property type="term" value="P:IMP metabolic process"/>
    <property type="evidence" value="ECO:0007669"/>
    <property type="project" value="TreeGrafter"/>
</dbReference>
<feature type="binding site" description="in other chain" evidence="8">
    <location>
        <begin position="38"/>
        <end position="41"/>
    </location>
    <ligand>
        <name>IMP</name>
        <dbReference type="ChEBI" id="CHEBI:58053"/>
        <note>ligand shared between dimeric partners</note>
    </ligand>
</feature>
<dbReference type="InterPro" id="IPR033128">
    <property type="entry name" value="Adenylosuccin_syn_Lys_AS"/>
</dbReference>
<dbReference type="Gene3D" id="3.90.170.10">
    <property type="entry name" value="Adenylosuccinate Synthetase, subunit A, domain 3"/>
    <property type="match status" value="1"/>
</dbReference>
<reference evidence="11 13" key="1">
    <citation type="submission" date="2016-02" db="EMBL/GenBank/DDBJ databases">
        <title>Draft genome sequence for Clostridium paradoxum JW-YL-7.</title>
        <authorList>
            <person name="Utturkar S.M."/>
            <person name="Lancaster A."/>
            <person name="Poole F.L."/>
            <person name="Adams M.W."/>
            <person name="Brown S.D."/>
        </authorList>
    </citation>
    <scope>NUCLEOTIDE SEQUENCE [LARGE SCALE GENOMIC DNA]</scope>
    <source>
        <strain evidence="11 13">JW-YL-7</strain>
    </source>
</reference>
<evidence type="ECO:0000256" key="5">
    <source>
        <dbReference type="ARBA" id="ARBA00022755"/>
    </source>
</evidence>
<feature type="binding site" evidence="8">
    <location>
        <begin position="412"/>
        <end position="414"/>
    </location>
    <ligand>
        <name>GTP</name>
        <dbReference type="ChEBI" id="CHEBI:37565"/>
    </ligand>
</feature>
<dbReference type="PROSITE" id="PS00513">
    <property type="entry name" value="ADENYLOSUCCIN_SYN_2"/>
    <property type="match status" value="1"/>
</dbReference>
<dbReference type="Proteomes" id="UP000092605">
    <property type="component" value="Unassembled WGS sequence"/>
</dbReference>
<accession>A0A150FSZ9</accession>
<feature type="binding site" description="in other chain" evidence="8">
    <location>
        <position position="302"/>
    </location>
    <ligand>
        <name>IMP</name>
        <dbReference type="ChEBI" id="CHEBI:58053"/>
        <note>ligand shared between dimeric partners</note>
    </ligand>
</feature>
<evidence type="ECO:0000313" key="13">
    <source>
        <dbReference type="Proteomes" id="UP000092605"/>
    </source>
</evidence>
<feature type="binding site" evidence="8">
    <location>
        <begin position="12"/>
        <end position="18"/>
    </location>
    <ligand>
        <name>GTP</name>
        <dbReference type="ChEBI" id="CHEBI:37565"/>
    </ligand>
</feature>
<evidence type="ECO:0000256" key="8">
    <source>
        <dbReference type="HAMAP-Rule" id="MF_00011"/>
    </source>
</evidence>
<dbReference type="STRING" id="1121328.JWYL7_1807"/>
<comment type="function">
    <text evidence="8">Plays an important role in the de novo pathway of purine nucleotide biosynthesis. Catalyzes the first committed step in the biosynthesis of AMP from IMP.</text>
</comment>
<feature type="active site" description="Proton acceptor" evidence="8">
    <location>
        <position position="13"/>
    </location>
</feature>
<dbReference type="GO" id="GO:0005525">
    <property type="term" value="F:GTP binding"/>
    <property type="evidence" value="ECO:0007669"/>
    <property type="project" value="UniProtKB-UniRule"/>
</dbReference>
<dbReference type="SUPFAM" id="SSF52540">
    <property type="entry name" value="P-loop containing nucleoside triphosphate hydrolases"/>
    <property type="match status" value="1"/>
</dbReference>
<feature type="binding site" description="in other chain" evidence="8">
    <location>
        <position position="128"/>
    </location>
    <ligand>
        <name>IMP</name>
        <dbReference type="ChEBI" id="CHEBI:58053"/>
        <note>ligand shared between dimeric partners</note>
    </ligand>
</feature>
<dbReference type="NCBIfam" id="NF002223">
    <property type="entry name" value="PRK01117.1"/>
    <property type="match status" value="1"/>
</dbReference>
<dbReference type="UniPathway" id="UPA00075">
    <property type="reaction ID" value="UER00335"/>
</dbReference>
<evidence type="ECO:0000256" key="10">
    <source>
        <dbReference type="RuleBase" id="RU000520"/>
    </source>
</evidence>
<dbReference type="EMBL" id="LSFY01000001">
    <property type="protein sequence ID" value="KXZ40732.1"/>
    <property type="molecule type" value="Genomic_DNA"/>
</dbReference>
<comment type="similarity">
    <text evidence="8 10">Belongs to the adenylosuccinate synthetase family.</text>
</comment>
<evidence type="ECO:0000313" key="14">
    <source>
        <dbReference type="Proteomes" id="UP000323392"/>
    </source>
</evidence>
<feature type="binding site" evidence="8">
    <location>
        <begin position="298"/>
        <end position="304"/>
    </location>
    <ligand>
        <name>substrate</name>
    </ligand>
</feature>
<evidence type="ECO:0000256" key="9">
    <source>
        <dbReference type="PROSITE-ProRule" id="PRU10134"/>
    </source>
</evidence>
<comment type="pathway">
    <text evidence="8 10">Purine metabolism; AMP biosynthesis via de novo pathway; AMP from IMP: step 1/2.</text>
</comment>
<dbReference type="RefSeq" id="WP_066072066.1">
    <property type="nucleotide sequence ID" value="NZ_FRBG01000011.1"/>
</dbReference>
<feature type="binding site" description="in other chain" evidence="8">
    <location>
        <position position="238"/>
    </location>
    <ligand>
        <name>IMP</name>
        <dbReference type="ChEBI" id="CHEBI:58053"/>
        <note>ligand shared between dimeric partners</note>
    </ligand>
</feature>
<dbReference type="InterPro" id="IPR001114">
    <property type="entry name" value="Adenylosuccinate_synthetase"/>
</dbReference>
<dbReference type="SMART" id="SM00788">
    <property type="entry name" value="Adenylsucc_synt"/>
    <property type="match status" value="1"/>
</dbReference>
<evidence type="ECO:0000313" key="12">
    <source>
        <dbReference type="EMBL" id="SHL09609.1"/>
    </source>
</evidence>
<evidence type="ECO:0000256" key="4">
    <source>
        <dbReference type="ARBA" id="ARBA00022741"/>
    </source>
</evidence>
<dbReference type="Gene3D" id="1.10.300.10">
    <property type="entry name" value="Adenylosuccinate Synthetase, subunit A, domain 2"/>
    <property type="match status" value="1"/>
</dbReference>
<keyword evidence="7 8" id="KW-0342">GTP-binding</keyword>
<keyword evidence="3 8" id="KW-0479">Metal-binding</keyword>
<comment type="catalytic activity">
    <reaction evidence="8 10">
        <text>IMP + L-aspartate + GTP = N(6)-(1,2-dicarboxyethyl)-AMP + GDP + phosphate + 2 H(+)</text>
        <dbReference type="Rhea" id="RHEA:15753"/>
        <dbReference type="ChEBI" id="CHEBI:15378"/>
        <dbReference type="ChEBI" id="CHEBI:29991"/>
        <dbReference type="ChEBI" id="CHEBI:37565"/>
        <dbReference type="ChEBI" id="CHEBI:43474"/>
        <dbReference type="ChEBI" id="CHEBI:57567"/>
        <dbReference type="ChEBI" id="CHEBI:58053"/>
        <dbReference type="ChEBI" id="CHEBI:58189"/>
        <dbReference type="EC" id="6.3.4.4"/>
    </reaction>
</comment>
<keyword evidence="14" id="KW-1185">Reference proteome</keyword>
<feature type="binding site" evidence="8">
    <location>
        <position position="304"/>
    </location>
    <ligand>
        <name>GTP</name>
        <dbReference type="ChEBI" id="CHEBI:37565"/>
    </ligand>
</feature>
<organism evidence="11 13">
    <name type="scientific">Alkalithermobacter thermoalcaliphilus JW-YL-7 = DSM 7308</name>
    <dbReference type="NCBI Taxonomy" id="1121328"/>
    <lineage>
        <taxon>Bacteria</taxon>
        <taxon>Bacillati</taxon>
        <taxon>Bacillota</taxon>
        <taxon>Clostridia</taxon>
        <taxon>Peptostreptococcales</taxon>
        <taxon>Tepidibacteraceae</taxon>
        <taxon>Alkalithermobacter</taxon>
    </lineage>
</organism>
<dbReference type="FunFam" id="1.10.300.10:FF:000001">
    <property type="entry name" value="Adenylosuccinate synthetase"/>
    <property type="match status" value="1"/>
</dbReference>